<dbReference type="PANTHER" id="PTHR31250">
    <property type="entry name" value="IQ DOMAIN-CONTAINING PROTEIN IQM3"/>
    <property type="match status" value="1"/>
</dbReference>
<comment type="subcellular location">
    <subcellularLocation>
        <location evidence="2">Cytoplasm</location>
    </subcellularLocation>
    <subcellularLocation>
        <location evidence="1">Nucleus</location>
    </subcellularLocation>
</comment>
<evidence type="ECO:0000313" key="5">
    <source>
        <dbReference type="EMBL" id="KAG5619296.1"/>
    </source>
</evidence>
<comment type="caution">
    <text evidence="5">The sequence shown here is derived from an EMBL/GenBank/DDBJ whole genome shotgun (WGS) entry which is preliminary data.</text>
</comment>
<keyword evidence="3" id="KW-0963">Cytoplasm</keyword>
<evidence type="ECO:0000256" key="4">
    <source>
        <dbReference type="ARBA" id="ARBA00023242"/>
    </source>
</evidence>
<name>A0A9J6A4I1_SOLCO</name>
<evidence type="ECO:0008006" key="7">
    <source>
        <dbReference type="Google" id="ProtNLM"/>
    </source>
</evidence>
<dbReference type="InterPro" id="IPR044159">
    <property type="entry name" value="IQM"/>
</dbReference>
<accession>A0A9J6A4I1</accession>
<evidence type="ECO:0000313" key="6">
    <source>
        <dbReference type="Proteomes" id="UP000824120"/>
    </source>
</evidence>
<protein>
    <recommendedName>
        <fullName evidence="7">Calmodulin binding protein</fullName>
    </recommendedName>
</protein>
<organism evidence="5 6">
    <name type="scientific">Solanum commersonii</name>
    <name type="common">Commerson's wild potato</name>
    <name type="synonym">Commerson's nightshade</name>
    <dbReference type="NCBI Taxonomy" id="4109"/>
    <lineage>
        <taxon>Eukaryota</taxon>
        <taxon>Viridiplantae</taxon>
        <taxon>Streptophyta</taxon>
        <taxon>Embryophyta</taxon>
        <taxon>Tracheophyta</taxon>
        <taxon>Spermatophyta</taxon>
        <taxon>Magnoliopsida</taxon>
        <taxon>eudicotyledons</taxon>
        <taxon>Gunneridae</taxon>
        <taxon>Pentapetalae</taxon>
        <taxon>asterids</taxon>
        <taxon>lamiids</taxon>
        <taxon>Solanales</taxon>
        <taxon>Solanaceae</taxon>
        <taxon>Solanoideae</taxon>
        <taxon>Solaneae</taxon>
        <taxon>Solanum</taxon>
    </lineage>
</organism>
<gene>
    <name evidence="5" type="ORF">H5410_019120</name>
</gene>
<dbReference type="GO" id="GO:0005634">
    <property type="term" value="C:nucleus"/>
    <property type="evidence" value="ECO:0007669"/>
    <property type="project" value="UniProtKB-SubCell"/>
</dbReference>
<dbReference type="EMBL" id="JACXVP010000003">
    <property type="protein sequence ID" value="KAG5619296.1"/>
    <property type="molecule type" value="Genomic_DNA"/>
</dbReference>
<proteinExistence type="predicted"/>
<keyword evidence="6" id="KW-1185">Reference proteome</keyword>
<dbReference type="PANTHER" id="PTHR31250:SF30">
    <property type="entry name" value="IQ DOMAIN-CONTAINING PROTEIN IQM5-LIKE"/>
    <property type="match status" value="1"/>
</dbReference>
<reference evidence="5 6" key="1">
    <citation type="submission" date="2020-09" db="EMBL/GenBank/DDBJ databases">
        <title>De no assembly of potato wild relative species, Solanum commersonii.</title>
        <authorList>
            <person name="Cho K."/>
        </authorList>
    </citation>
    <scope>NUCLEOTIDE SEQUENCE [LARGE SCALE GENOMIC DNA]</scope>
    <source>
        <strain evidence="5">LZ3.2</strain>
        <tissue evidence="5">Leaf</tissue>
    </source>
</reference>
<dbReference type="GO" id="GO:0005737">
    <property type="term" value="C:cytoplasm"/>
    <property type="evidence" value="ECO:0007669"/>
    <property type="project" value="UniProtKB-SubCell"/>
</dbReference>
<sequence length="339" mass="38172">MTDSAVILEELLWKALNFATLTQSSVSFFDVGKTETTVSRWARAQIRASKQYCFVMILARDGGSDGFGVGYLVGLASSKLIRFMGCAPVWRKKENGWVGGTCLGSFGGGVLPEREENEREFWIGKGSSKNEKAQKLAIKNWLEAIDPRHRYCVNLNRYHDVWCNSGSSQPFFYWLDIGDGKEVIVEQCLRSDLQSKCIKYLGPKEREAYEVIVKNGKLIYKKNGVCVDTIEGTKWIFVLSTSRTLYVGQKQKHHFHHSSFLAGGASLSSGRLVVSNGDLEAIWAYSGHYRPTEEHFEEIISFLQDHHVDLTSVKKFAIDDDIAPDKSKISNESKDDCTK</sequence>
<evidence type="ECO:0000256" key="2">
    <source>
        <dbReference type="ARBA" id="ARBA00004496"/>
    </source>
</evidence>
<dbReference type="OrthoDB" id="7344096at2759"/>
<keyword evidence="4" id="KW-0539">Nucleus</keyword>
<evidence type="ECO:0000256" key="3">
    <source>
        <dbReference type="ARBA" id="ARBA00022490"/>
    </source>
</evidence>
<evidence type="ECO:0000256" key="1">
    <source>
        <dbReference type="ARBA" id="ARBA00004123"/>
    </source>
</evidence>
<dbReference type="AlphaFoldDB" id="A0A9J6A4I1"/>
<dbReference type="Proteomes" id="UP000824120">
    <property type="component" value="Chromosome 3"/>
</dbReference>